<reference evidence="2 3" key="1">
    <citation type="journal article" date="2023" name="Plants (Basel)">
        <title>Bridging the Gap: Combining Genomics and Transcriptomics Approaches to Understand Stylosanthes scabra, an Orphan Legume from the Brazilian Caatinga.</title>
        <authorList>
            <person name="Ferreira-Neto J.R.C."/>
            <person name="da Silva M.D."/>
            <person name="Binneck E."/>
            <person name="de Melo N.F."/>
            <person name="da Silva R.H."/>
            <person name="de Melo A.L.T.M."/>
            <person name="Pandolfi V."/>
            <person name="Bustamante F.O."/>
            <person name="Brasileiro-Vidal A.C."/>
            <person name="Benko-Iseppon A.M."/>
        </authorList>
    </citation>
    <scope>NUCLEOTIDE SEQUENCE [LARGE SCALE GENOMIC DNA]</scope>
    <source>
        <tissue evidence="2">Leaves</tissue>
    </source>
</reference>
<evidence type="ECO:0000256" key="1">
    <source>
        <dbReference type="SAM" id="MobiDB-lite"/>
    </source>
</evidence>
<sequence>MEIPDLSPGVHLHALKSGLRPGKFQEAIAVNKSMTLAEFREKAQGQMEIEELRQARQTDKTDFNKKPNKPNNNIQYQQRGNHQGDLELKVNQSTKQSRNLQGSKKHGHNTKDCVIVNELLERLARHGHLDKYIDGHIHKNPAGNSSNNNSKGKQAVDGTPKTRGTINYISGGFAGGGDTNLARKRSYRAMLAVGRADLSSRGELDVPEITFKPSDFQASTKNIDDPVVIYMYIRKLIVRKALLDLGSRADVLFYSTFKKMKISDKVLQPSTGELVGFSKNDNTIAIVYADHKEAQQCYNASFRKPPPEDKVQNINSVYNVGELPPVAELDPRTNTNDRPNPTEEVEKLIFADNSEKFTYIGSTLPKTEKAELIKLLTFVIN</sequence>
<protein>
    <submittedName>
        <fullName evidence="2">Uncharacterized protein</fullName>
    </submittedName>
</protein>
<gene>
    <name evidence="2" type="ORF">PIB30_044476</name>
</gene>
<dbReference type="EMBL" id="JASCZI010151300">
    <property type="protein sequence ID" value="MED6171835.1"/>
    <property type="molecule type" value="Genomic_DNA"/>
</dbReference>
<accession>A0ABU6VGL0</accession>
<feature type="region of interest" description="Disordered" evidence="1">
    <location>
        <begin position="135"/>
        <end position="163"/>
    </location>
</feature>
<evidence type="ECO:0000313" key="2">
    <source>
        <dbReference type="EMBL" id="MED6171835.1"/>
    </source>
</evidence>
<dbReference type="Proteomes" id="UP001341840">
    <property type="component" value="Unassembled WGS sequence"/>
</dbReference>
<organism evidence="2 3">
    <name type="scientific">Stylosanthes scabra</name>
    <dbReference type="NCBI Taxonomy" id="79078"/>
    <lineage>
        <taxon>Eukaryota</taxon>
        <taxon>Viridiplantae</taxon>
        <taxon>Streptophyta</taxon>
        <taxon>Embryophyta</taxon>
        <taxon>Tracheophyta</taxon>
        <taxon>Spermatophyta</taxon>
        <taxon>Magnoliopsida</taxon>
        <taxon>eudicotyledons</taxon>
        <taxon>Gunneridae</taxon>
        <taxon>Pentapetalae</taxon>
        <taxon>rosids</taxon>
        <taxon>fabids</taxon>
        <taxon>Fabales</taxon>
        <taxon>Fabaceae</taxon>
        <taxon>Papilionoideae</taxon>
        <taxon>50 kb inversion clade</taxon>
        <taxon>dalbergioids sensu lato</taxon>
        <taxon>Dalbergieae</taxon>
        <taxon>Pterocarpus clade</taxon>
        <taxon>Stylosanthes</taxon>
    </lineage>
</organism>
<evidence type="ECO:0000313" key="3">
    <source>
        <dbReference type="Proteomes" id="UP001341840"/>
    </source>
</evidence>
<name>A0ABU6VGL0_9FABA</name>
<feature type="region of interest" description="Disordered" evidence="1">
    <location>
        <begin position="54"/>
        <end position="78"/>
    </location>
</feature>
<dbReference type="PANTHER" id="PTHR33240">
    <property type="entry name" value="OS08G0508500 PROTEIN"/>
    <property type="match status" value="1"/>
</dbReference>
<proteinExistence type="predicted"/>
<comment type="caution">
    <text evidence="2">The sequence shown here is derived from an EMBL/GenBank/DDBJ whole genome shotgun (WGS) entry which is preliminary data.</text>
</comment>
<keyword evidence="3" id="KW-1185">Reference proteome</keyword>
<feature type="compositionally biased region" description="Basic and acidic residues" evidence="1">
    <location>
        <begin position="54"/>
        <end position="65"/>
    </location>
</feature>
<dbReference type="PANTHER" id="PTHR33240:SF8">
    <property type="entry name" value="OS03G0439900 PROTEIN"/>
    <property type="match status" value="1"/>
</dbReference>